<dbReference type="Proteomes" id="UP000000599">
    <property type="component" value="Chromosome C"/>
</dbReference>
<dbReference type="VEuPathDB" id="FungiDB:DEHA2C00308g"/>
<dbReference type="RefSeq" id="XP_457696.1">
    <property type="nucleotide sequence ID" value="XM_457696.1"/>
</dbReference>
<protein>
    <submittedName>
        <fullName evidence="2">DEHA2C00308p</fullName>
    </submittedName>
</protein>
<accession>Q6BVS3</accession>
<dbReference type="InParanoid" id="Q6BVS3"/>
<evidence type="ECO:0000256" key="1">
    <source>
        <dbReference type="SAM" id="SignalP"/>
    </source>
</evidence>
<organism evidence="2 3">
    <name type="scientific">Debaryomyces hansenii (strain ATCC 36239 / CBS 767 / BCRC 21394 / JCM 1990 / NBRC 0083 / IGC 2968)</name>
    <name type="common">Yeast</name>
    <name type="synonym">Torulaspora hansenii</name>
    <dbReference type="NCBI Taxonomy" id="284592"/>
    <lineage>
        <taxon>Eukaryota</taxon>
        <taxon>Fungi</taxon>
        <taxon>Dikarya</taxon>
        <taxon>Ascomycota</taxon>
        <taxon>Saccharomycotina</taxon>
        <taxon>Pichiomycetes</taxon>
        <taxon>Debaryomycetaceae</taxon>
        <taxon>Debaryomyces</taxon>
    </lineage>
</organism>
<dbReference type="GeneID" id="2900335"/>
<feature type="chain" id="PRO_5004271079" evidence="1">
    <location>
        <begin position="21"/>
        <end position="272"/>
    </location>
</feature>
<sequence>MLKSFVGLFLLCLSVGLTETFPLKAGLEKHNSTAKVTILISNIPSEAHEYLRSGNGNRMPDTLFNQLEISQEFINAVNSKKKNENFNDLAFGFEDFDRILTNYSADATGVVQRAADLPVWVTATRLKYSFVTKYRSGTAHVWLIENWYDTKASFMNNITGFAYLGTAIADMIIGSSGPECKGYINWVEVDGLNWTCAVATWTTSGKKKCYTKGTGSMFSEPCDNSVQEANKRQMASFCLNGWNGGDFNADIRVMHPEITNANIWDLDCMRAS</sequence>
<dbReference type="AlphaFoldDB" id="Q6BVS3"/>
<name>Q6BVS3_DEBHA</name>
<dbReference type="EMBL" id="CR382135">
    <property type="protein sequence ID" value="CAG85718.1"/>
    <property type="molecule type" value="Genomic_DNA"/>
</dbReference>
<dbReference type="HOGENOM" id="CLU_1030676_0_0_1"/>
<dbReference type="KEGG" id="dha:DEHA2C00308g"/>
<reference evidence="2 3" key="1">
    <citation type="journal article" date="2004" name="Nature">
        <title>Genome evolution in yeasts.</title>
        <authorList>
            <consortium name="Genolevures"/>
            <person name="Dujon B."/>
            <person name="Sherman D."/>
            <person name="Fischer G."/>
            <person name="Durrens P."/>
            <person name="Casaregola S."/>
            <person name="Lafontaine I."/>
            <person name="de Montigny J."/>
            <person name="Marck C."/>
            <person name="Neuveglise C."/>
            <person name="Talla E."/>
            <person name="Goffard N."/>
            <person name="Frangeul L."/>
            <person name="Aigle M."/>
            <person name="Anthouard V."/>
            <person name="Babour A."/>
            <person name="Barbe V."/>
            <person name="Barnay S."/>
            <person name="Blanchin S."/>
            <person name="Beckerich J.M."/>
            <person name="Beyne E."/>
            <person name="Bleykasten C."/>
            <person name="Boisrame A."/>
            <person name="Boyer J."/>
            <person name="Cattolico L."/>
            <person name="Confanioleri F."/>
            <person name="de Daruvar A."/>
            <person name="Despons L."/>
            <person name="Fabre E."/>
            <person name="Fairhead C."/>
            <person name="Ferry-Dumazet H."/>
            <person name="Groppi A."/>
            <person name="Hantraye F."/>
            <person name="Hennequin C."/>
            <person name="Jauniaux N."/>
            <person name="Joyet P."/>
            <person name="Kachouri R."/>
            <person name="Kerrest A."/>
            <person name="Koszul R."/>
            <person name="Lemaire M."/>
            <person name="Lesur I."/>
            <person name="Ma L."/>
            <person name="Muller H."/>
            <person name="Nicaud J.M."/>
            <person name="Nikolski M."/>
            <person name="Oztas S."/>
            <person name="Ozier-Kalogeropoulos O."/>
            <person name="Pellenz S."/>
            <person name="Potier S."/>
            <person name="Richard G.F."/>
            <person name="Straub M.L."/>
            <person name="Suleau A."/>
            <person name="Swennene D."/>
            <person name="Tekaia F."/>
            <person name="Wesolowski-Louvel M."/>
            <person name="Westhof E."/>
            <person name="Wirth B."/>
            <person name="Zeniou-Meyer M."/>
            <person name="Zivanovic I."/>
            <person name="Bolotin-Fukuhara M."/>
            <person name="Thierry A."/>
            <person name="Bouchier C."/>
            <person name="Caudron B."/>
            <person name="Scarpelli C."/>
            <person name="Gaillardin C."/>
            <person name="Weissenbach J."/>
            <person name="Wincker P."/>
            <person name="Souciet J.L."/>
        </authorList>
    </citation>
    <scope>NUCLEOTIDE SEQUENCE [LARGE SCALE GENOMIC DNA]</scope>
    <source>
        <strain evidence="3">ATCC 36239 / CBS 767 / BCRC 21394 / JCM 1990 / NBRC 0083 / IGC 2968</strain>
    </source>
</reference>
<feature type="signal peptide" evidence="1">
    <location>
        <begin position="1"/>
        <end position="20"/>
    </location>
</feature>
<keyword evidence="3" id="KW-1185">Reference proteome</keyword>
<keyword evidence="1" id="KW-0732">Signal</keyword>
<evidence type="ECO:0000313" key="3">
    <source>
        <dbReference type="Proteomes" id="UP000000599"/>
    </source>
</evidence>
<evidence type="ECO:0000313" key="2">
    <source>
        <dbReference type="EMBL" id="CAG85718.1"/>
    </source>
</evidence>
<proteinExistence type="predicted"/>
<gene>
    <name evidence="2" type="ordered locus">DEHA2C00308g</name>
</gene>